<dbReference type="AlphaFoldDB" id="A0AB94ICT2"/>
<dbReference type="PANTHER" id="PTHR43298:SF2">
    <property type="entry name" value="FMN_FAD EXPORTER YEEO-RELATED"/>
    <property type="match status" value="1"/>
</dbReference>
<feature type="transmembrane region" description="Helical" evidence="10">
    <location>
        <begin position="281"/>
        <end position="306"/>
    </location>
</feature>
<comment type="subcellular location">
    <subcellularLocation>
        <location evidence="1">Cell inner membrane</location>
        <topology evidence="1">Multi-pass membrane protein</topology>
    </subcellularLocation>
</comment>
<dbReference type="InterPro" id="IPR050222">
    <property type="entry name" value="MATE_MdtK"/>
</dbReference>
<dbReference type="Proteomes" id="UP000506160">
    <property type="component" value="Unassembled WGS sequence"/>
</dbReference>
<feature type="transmembrane region" description="Helical" evidence="10">
    <location>
        <begin position="318"/>
        <end position="341"/>
    </location>
</feature>
<feature type="transmembrane region" description="Helical" evidence="10">
    <location>
        <begin position="164"/>
        <end position="188"/>
    </location>
</feature>
<dbReference type="CDD" id="cd13131">
    <property type="entry name" value="MATE_NorM_like"/>
    <property type="match status" value="1"/>
</dbReference>
<gene>
    <name evidence="11" type="ORF">O970_04705</name>
</gene>
<dbReference type="InterPro" id="IPR002528">
    <property type="entry name" value="MATE_fam"/>
</dbReference>
<dbReference type="PANTHER" id="PTHR43298">
    <property type="entry name" value="MULTIDRUG RESISTANCE PROTEIN NORM-RELATED"/>
    <property type="match status" value="1"/>
</dbReference>
<protein>
    <recommendedName>
        <fullName evidence="9">Multidrug-efflux transporter</fullName>
    </recommendedName>
</protein>
<feature type="transmembrane region" description="Helical" evidence="10">
    <location>
        <begin position="392"/>
        <end position="418"/>
    </location>
</feature>
<dbReference type="PIRSF" id="PIRSF006603">
    <property type="entry name" value="DinF"/>
    <property type="match status" value="1"/>
</dbReference>
<sequence>MLKTTLYKEIKIIIALAIPVFIAQISQSGIMFMETVMAGRYHAKALAGVALGSSIFWPAILFAQGLLSVLTPIIANLNGAGKRHEVADHIRQGVLLSGLLSIIVMTILYYGDKIILASNINKNIDMEMLNNATDFLHAIMWGVPGFLLYLIYRNQCEGLSNTKPAMIAVLIALIVNVPINYILIYGKFGLPELGSQGCGIAAAIVFWLLFFILRSYTLVAENQRDIRQTPIKRIINPNILLRIVTLGLPLALAFFFEISLFSVISMLIAPLGEITVAANQIIYTISSMTFTIPLALSVATSIRVGFLLGEQKIDQAKLAAYVSLGTAFILGLLIALALLMFNHALIQLFTHNQLVIELCLSLIVLLAIYQCSDYVQTIANSILRAYKDTKSIFVFTFISYWLVGLPLGYILALTNYIVPAMGAAGFWIGVIVGLSLAAILLLSRMYWIQTLPREQILSKTAK</sequence>
<dbReference type="GO" id="GO:0005886">
    <property type="term" value="C:plasma membrane"/>
    <property type="evidence" value="ECO:0007669"/>
    <property type="project" value="UniProtKB-SubCell"/>
</dbReference>
<evidence type="ECO:0000256" key="3">
    <source>
        <dbReference type="ARBA" id="ARBA00022449"/>
    </source>
</evidence>
<evidence type="ECO:0000313" key="12">
    <source>
        <dbReference type="Proteomes" id="UP000506160"/>
    </source>
</evidence>
<organism evidence="11 12">
    <name type="scientific">Candidatus Schmidhempelia bombi str. Bimp</name>
    <dbReference type="NCBI Taxonomy" id="1387197"/>
    <lineage>
        <taxon>Bacteria</taxon>
        <taxon>Pseudomonadati</taxon>
        <taxon>Pseudomonadota</taxon>
        <taxon>Gammaproteobacteria</taxon>
        <taxon>Orbales</taxon>
        <taxon>Orbaceae</taxon>
        <taxon>Candidatus Schmidhempelia</taxon>
    </lineage>
</organism>
<evidence type="ECO:0000256" key="10">
    <source>
        <dbReference type="SAM" id="Phobius"/>
    </source>
</evidence>
<dbReference type="NCBIfam" id="TIGR00797">
    <property type="entry name" value="matE"/>
    <property type="match status" value="1"/>
</dbReference>
<accession>A0AB94ICT2</accession>
<keyword evidence="5 10" id="KW-0812">Transmembrane</keyword>
<evidence type="ECO:0000256" key="8">
    <source>
        <dbReference type="ARBA" id="ARBA00023136"/>
    </source>
</evidence>
<proteinExistence type="predicted"/>
<reference evidence="11 12" key="1">
    <citation type="journal article" date="2014" name="Appl. Environ. Microbiol.">
        <title>Genomic features of a bumble bee symbiont reflect its host environment.</title>
        <authorList>
            <person name="Martinson V.G."/>
            <person name="Magoc T."/>
            <person name="Koch H."/>
            <person name="Salzberg S.L."/>
            <person name="Moran N.A."/>
        </authorList>
    </citation>
    <scope>NUCLEOTIDE SEQUENCE [LARGE SCALE GENOMIC DNA]</scope>
    <source>
        <strain evidence="11 12">Bimp</strain>
    </source>
</reference>
<keyword evidence="2" id="KW-0813">Transport</keyword>
<dbReference type="GO" id="GO:0042910">
    <property type="term" value="F:xenobiotic transmembrane transporter activity"/>
    <property type="evidence" value="ECO:0007669"/>
    <property type="project" value="InterPro"/>
</dbReference>
<keyword evidence="7" id="KW-0406">Ion transport</keyword>
<feature type="transmembrane region" description="Helical" evidence="10">
    <location>
        <begin position="200"/>
        <end position="219"/>
    </location>
</feature>
<evidence type="ECO:0000256" key="2">
    <source>
        <dbReference type="ARBA" id="ARBA00022448"/>
    </source>
</evidence>
<dbReference type="GO" id="GO:0015297">
    <property type="term" value="F:antiporter activity"/>
    <property type="evidence" value="ECO:0007669"/>
    <property type="project" value="UniProtKB-KW"/>
</dbReference>
<dbReference type="EMBL" id="AWGA01000049">
    <property type="protein sequence ID" value="TEA27232.1"/>
    <property type="molecule type" value="Genomic_DNA"/>
</dbReference>
<evidence type="ECO:0000256" key="7">
    <source>
        <dbReference type="ARBA" id="ARBA00023065"/>
    </source>
</evidence>
<feature type="transmembrane region" description="Helical" evidence="10">
    <location>
        <begin position="45"/>
        <end position="73"/>
    </location>
</feature>
<keyword evidence="8 10" id="KW-0472">Membrane</keyword>
<keyword evidence="6 10" id="KW-1133">Transmembrane helix</keyword>
<evidence type="ECO:0000313" key="11">
    <source>
        <dbReference type="EMBL" id="TEA27232.1"/>
    </source>
</evidence>
<name>A0AB94ICT2_9GAMM</name>
<dbReference type="Pfam" id="PF01554">
    <property type="entry name" value="MatE"/>
    <property type="match status" value="2"/>
</dbReference>
<dbReference type="RefSeq" id="WP_024495996.1">
    <property type="nucleotide sequence ID" value="NZ_AWGA01000049.1"/>
</dbReference>
<feature type="transmembrane region" description="Helical" evidence="10">
    <location>
        <begin position="94"/>
        <end position="111"/>
    </location>
</feature>
<evidence type="ECO:0000256" key="9">
    <source>
        <dbReference type="ARBA" id="ARBA00031636"/>
    </source>
</evidence>
<evidence type="ECO:0000256" key="4">
    <source>
        <dbReference type="ARBA" id="ARBA00022475"/>
    </source>
</evidence>
<feature type="transmembrane region" description="Helical" evidence="10">
    <location>
        <begin position="353"/>
        <end position="371"/>
    </location>
</feature>
<evidence type="ECO:0000256" key="1">
    <source>
        <dbReference type="ARBA" id="ARBA00004429"/>
    </source>
</evidence>
<feature type="transmembrane region" description="Helical" evidence="10">
    <location>
        <begin position="135"/>
        <end position="152"/>
    </location>
</feature>
<keyword evidence="12" id="KW-1185">Reference proteome</keyword>
<keyword evidence="4" id="KW-1003">Cell membrane</keyword>
<feature type="transmembrane region" description="Helical" evidence="10">
    <location>
        <begin position="12"/>
        <end position="33"/>
    </location>
</feature>
<keyword evidence="3" id="KW-0050">Antiport</keyword>
<feature type="transmembrane region" description="Helical" evidence="10">
    <location>
        <begin position="239"/>
        <end position="269"/>
    </location>
</feature>
<feature type="transmembrane region" description="Helical" evidence="10">
    <location>
        <begin position="424"/>
        <end position="443"/>
    </location>
</feature>
<evidence type="ECO:0000256" key="5">
    <source>
        <dbReference type="ARBA" id="ARBA00022692"/>
    </source>
</evidence>
<dbReference type="InterPro" id="IPR048279">
    <property type="entry name" value="MdtK-like"/>
</dbReference>
<evidence type="ECO:0000256" key="6">
    <source>
        <dbReference type="ARBA" id="ARBA00022989"/>
    </source>
</evidence>
<comment type="caution">
    <text evidence="11">The sequence shown here is derived from an EMBL/GenBank/DDBJ whole genome shotgun (WGS) entry which is preliminary data.</text>
</comment>
<dbReference type="GO" id="GO:0006811">
    <property type="term" value="P:monoatomic ion transport"/>
    <property type="evidence" value="ECO:0007669"/>
    <property type="project" value="UniProtKB-KW"/>
</dbReference>